<name>A0ABY9JWK1_9BACI</name>
<feature type="transmembrane region" description="Helical" evidence="6">
    <location>
        <begin position="90"/>
        <end position="109"/>
    </location>
</feature>
<keyword evidence="4 6" id="KW-1133">Transmembrane helix</keyword>
<dbReference type="RefSeq" id="WP_226539378.1">
    <property type="nucleotide sequence ID" value="NZ_CP129013.1"/>
</dbReference>
<evidence type="ECO:0000313" key="8">
    <source>
        <dbReference type="Proteomes" id="UP001197974"/>
    </source>
</evidence>
<evidence type="ECO:0000256" key="4">
    <source>
        <dbReference type="ARBA" id="ARBA00022989"/>
    </source>
</evidence>
<feature type="transmembrane region" description="Helical" evidence="6">
    <location>
        <begin position="7"/>
        <end position="33"/>
    </location>
</feature>
<evidence type="ECO:0000256" key="6">
    <source>
        <dbReference type="SAM" id="Phobius"/>
    </source>
</evidence>
<reference evidence="7 8" key="1">
    <citation type="submission" date="2023-06" db="EMBL/GenBank/DDBJ databases">
        <title>Five Gram-positive bacteria isolated from mangrove sediments in Shenzhen, Guangdong, China.</title>
        <authorList>
            <person name="Yu S."/>
            <person name="Zheng W."/>
            <person name="Huang Y."/>
        </authorList>
    </citation>
    <scope>NUCLEOTIDE SEQUENCE [LARGE SCALE GENOMIC DNA]</scope>
    <source>
        <strain evidence="7 8">SaN35-3</strain>
    </source>
</reference>
<feature type="transmembrane region" description="Helical" evidence="6">
    <location>
        <begin position="300"/>
        <end position="322"/>
    </location>
</feature>
<proteinExistence type="predicted"/>
<evidence type="ECO:0000256" key="2">
    <source>
        <dbReference type="ARBA" id="ARBA00022475"/>
    </source>
</evidence>
<accession>A0ABY9JWK1</accession>
<keyword evidence="8" id="KW-1185">Reference proteome</keyword>
<keyword evidence="3 6" id="KW-0812">Transmembrane</keyword>
<dbReference type="Proteomes" id="UP001197974">
    <property type="component" value="Chromosome"/>
</dbReference>
<feature type="transmembrane region" description="Helical" evidence="6">
    <location>
        <begin position="398"/>
        <end position="420"/>
    </location>
</feature>
<sequence length="516" mass="58868">MRTKFTILNIATGLGHQVIITALSFISRTVFIYTLGIEYLGVNGLFTNILALLSLAESGIGASIMYSLYKPVAENDHEAVKKLMRLYRRAYYVIAMVVLILGISLIPFIDNIVGQTNVENVVFIYILFLCNTVLPYFFMYKISLLNANQKTYITTSIYAITSIILAILRIGILYFTENYYLYLVIELILNLVSAMVLSRIVTRSYPFIKEKVSGRLEPHIKKNIVTNVKAIVLQNIGVYLIIGTDNIIISTFVSIAAVGLYSNYQLIMEICRTFMNQITTNMYHSVGNLVSTEAKERVYLIYKVIHLINLWLYSALFVLLYINLDNFIIIWLGEDFLLGSIVVILLLISFWERGMRNAVTTIKTTSGIFKEDKYAPLIQASINLPISILLVQELGLEGVFLGTFISSLLVPFWNTPYLVYKKVFNLSVLSYFYQYLVGIFMLCMSLLVTIIVCWLFSFDGVIGLFVNSILSLAITTSCLFIIKRKTEEFQYILKMVKKYSNMIPLNKPKKVLSKYR</sequence>
<evidence type="ECO:0000256" key="3">
    <source>
        <dbReference type="ARBA" id="ARBA00022692"/>
    </source>
</evidence>
<dbReference type="PANTHER" id="PTHR30250:SF26">
    <property type="entry name" value="PSMA PROTEIN"/>
    <property type="match status" value="1"/>
</dbReference>
<feature type="transmembrane region" description="Helical" evidence="6">
    <location>
        <begin position="45"/>
        <end position="69"/>
    </location>
</feature>
<dbReference type="EMBL" id="CP129013">
    <property type="protein sequence ID" value="WLR42795.1"/>
    <property type="molecule type" value="Genomic_DNA"/>
</dbReference>
<dbReference type="InterPro" id="IPR050833">
    <property type="entry name" value="Poly_Biosynth_Transport"/>
</dbReference>
<feature type="transmembrane region" description="Helical" evidence="6">
    <location>
        <begin position="152"/>
        <end position="174"/>
    </location>
</feature>
<evidence type="ECO:0000256" key="1">
    <source>
        <dbReference type="ARBA" id="ARBA00004651"/>
    </source>
</evidence>
<evidence type="ECO:0000313" key="7">
    <source>
        <dbReference type="EMBL" id="WLR42795.1"/>
    </source>
</evidence>
<gene>
    <name evidence="7" type="ORF">LC087_00680</name>
</gene>
<feature type="transmembrane region" description="Helical" evidence="6">
    <location>
        <begin position="328"/>
        <end position="353"/>
    </location>
</feature>
<keyword evidence="5 6" id="KW-0472">Membrane</keyword>
<feature type="transmembrane region" description="Helical" evidence="6">
    <location>
        <begin position="121"/>
        <end position="140"/>
    </location>
</feature>
<comment type="subcellular location">
    <subcellularLocation>
        <location evidence="1">Cell membrane</location>
        <topology evidence="1">Multi-pass membrane protein</topology>
    </subcellularLocation>
</comment>
<feature type="transmembrane region" description="Helical" evidence="6">
    <location>
        <begin position="464"/>
        <end position="482"/>
    </location>
</feature>
<dbReference type="PANTHER" id="PTHR30250">
    <property type="entry name" value="PST FAMILY PREDICTED COLANIC ACID TRANSPORTER"/>
    <property type="match status" value="1"/>
</dbReference>
<evidence type="ECO:0000256" key="5">
    <source>
        <dbReference type="ARBA" id="ARBA00023136"/>
    </source>
</evidence>
<organism evidence="7 8">
    <name type="scientific">Bacillus carboniphilus</name>
    <dbReference type="NCBI Taxonomy" id="86663"/>
    <lineage>
        <taxon>Bacteria</taxon>
        <taxon>Bacillati</taxon>
        <taxon>Bacillota</taxon>
        <taxon>Bacilli</taxon>
        <taxon>Bacillales</taxon>
        <taxon>Bacillaceae</taxon>
        <taxon>Bacillus</taxon>
    </lineage>
</organism>
<keyword evidence="2" id="KW-1003">Cell membrane</keyword>
<feature type="transmembrane region" description="Helical" evidence="6">
    <location>
        <begin position="432"/>
        <end position="458"/>
    </location>
</feature>
<feature type="transmembrane region" description="Helical" evidence="6">
    <location>
        <begin position="180"/>
        <end position="202"/>
    </location>
</feature>
<protein>
    <submittedName>
        <fullName evidence="7">Uncharacterized protein</fullName>
    </submittedName>
</protein>